<keyword evidence="2" id="KW-1185">Reference proteome</keyword>
<dbReference type="Proteomes" id="UP000470022">
    <property type="component" value="Chromosome"/>
</dbReference>
<sequence length="43" mass="4806">MILSEHSQQWTLEQADTIANLLIGAITAYKKQRLNSASQKPAH</sequence>
<accession>A0ACD5H7E6</accession>
<evidence type="ECO:0000313" key="1">
    <source>
        <dbReference type="EMBL" id="XRI68002.1"/>
    </source>
</evidence>
<dbReference type="EMBL" id="CP127523">
    <property type="protein sequence ID" value="XRI68002.1"/>
    <property type="molecule type" value="Genomic_DNA"/>
</dbReference>
<organism evidence="1 2">
    <name type="scientific">Acidithiobacillus ferrianus</name>
    <dbReference type="NCBI Taxonomy" id="2678518"/>
    <lineage>
        <taxon>Bacteria</taxon>
        <taxon>Pseudomonadati</taxon>
        <taxon>Pseudomonadota</taxon>
        <taxon>Acidithiobacillia</taxon>
        <taxon>Acidithiobacillales</taxon>
        <taxon>Acidithiobacillaceae</taxon>
        <taxon>Acidithiobacillus</taxon>
    </lineage>
</organism>
<protein>
    <submittedName>
        <fullName evidence="1">Uncharacterized protein</fullName>
    </submittedName>
</protein>
<gene>
    <name evidence="1" type="ORF">GL267_009555</name>
</gene>
<evidence type="ECO:0000313" key="2">
    <source>
        <dbReference type="Proteomes" id="UP000470022"/>
    </source>
</evidence>
<proteinExistence type="predicted"/>
<reference evidence="1" key="1">
    <citation type="submission" date="2023-06" db="EMBL/GenBank/DDBJ databases">
        <title>Complete and circular genome of Acidithiobacillus ferrianus DSM 107098.</title>
        <authorList>
            <person name="Norris P.R."/>
            <person name="Falagan C."/>
            <person name="Moya-Beltran A."/>
            <person name="Castro M."/>
            <person name="Quatrini R."/>
            <person name="Johnson D.B."/>
        </authorList>
    </citation>
    <scope>NUCLEOTIDE SEQUENCE</scope>
    <source>
        <strain evidence="1">MG</strain>
    </source>
</reference>
<name>A0ACD5H7E6_9PROT</name>